<dbReference type="AlphaFoldDB" id="A0AAV6KD44"/>
<dbReference type="GO" id="GO:0004445">
    <property type="term" value="F:inositol-polyphosphate 5-phosphatase activity"/>
    <property type="evidence" value="ECO:0007669"/>
    <property type="project" value="InterPro"/>
</dbReference>
<dbReference type="InterPro" id="IPR000300">
    <property type="entry name" value="IPPc"/>
</dbReference>
<dbReference type="GO" id="GO:0034485">
    <property type="term" value="F:phosphatidylinositol-3,4,5-trisphosphate 5-phosphatase activity"/>
    <property type="evidence" value="ECO:0007669"/>
    <property type="project" value="TreeGrafter"/>
</dbReference>
<comment type="similarity">
    <text evidence="1">Belongs to the inositol polyphosphate 5-phosphatase family.</text>
</comment>
<accession>A0AAV6KD44</accession>
<dbReference type="GO" id="GO:0004439">
    <property type="term" value="F:phosphatidylinositol-4,5-bisphosphate 5-phosphatase activity"/>
    <property type="evidence" value="ECO:0007669"/>
    <property type="project" value="TreeGrafter"/>
</dbReference>
<organism evidence="5 6">
    <name type="scientific">Rhododendron griersonianum</name>
    <dbReference type="NCBI Taxonomy" id="479676"/>
    <lineage>
        <taxon>Eukaryota</taxon>
        <taxon>Viridiplantae</taxon>
        <taxon>Streptophyta</taxon>
        <taxon>Embryophyta</taxon>
        <taxon>Tracheophyta</taxon>
        <taxon>Spermatophyta</taxon>
        <taxon>Magnoliopsida</taxon>
        <taxon>eudicotyledons</taxon>
        <taxon>Gunneridae</taxon>
        <taxon>Pentapetalae</taxon>
        <taxon>asterids</taxon>
        <taxon>Ericales</taxon>
        <taxon>Ericaceae</taxon>
        <taxon>Ericoideae</taxon>
        <taxon>Rhodoreae</taxon>
        <taxon>Rhododendron</taxon>
    </lineage>
</organism>
<dbReference type="Proteomes" id="UP000823749">
    <property type="component" value="Chromosome 5"/>
</dbReference>
<dbReference type="InterPro" id="IPR045849">
    <property type="entry name" value="IP5P_plant"/>
</dbReference>
<sequence>MNAGNILGAEDNSPAGKWLSLIREALNNNTTDPEVSKYYNSSPNVDLKQSPPRAKPRVSFSDLLSLEDELNDEDFQRFLSSNSNSTEEGSPGRPSTSSPDNHQYCLAASKQMVGIFLCVWVRVDLYRNISNLKVSCVGRGIMGYLGNKGSISISMTLHKTTFCFVCTHLASGEKEGDEVRRNSDVMEILKKTRFSHACRGLGKAIPPESILEHDKIIWLGDLNYRLASGCADTHELLKNNDWKSLLEKDQLRIEKRAGRVFKEWEEGRIYFAPTYKYLTNSDNYVVQISTSKEKQRTPAWYLFYSHCPTIKFYNNLVSFVYIKLAIPVNVSEHLQPTFTISNELCMRRGVLAPSILTLYLCDRILWKGEGLKQIWYVRGESKFSDHRPVYSLFSVQVNFANKNKPTPIISSTNTKPPPLLPPRPSPVPTAGGLPPICFAKIEANELLLITRAQSCIQSTPRWPLQ</sequence>
<dbReference type="Pfam" id="PF22669">
    <property type="entry name" value="Exo_endo_phos2"/>
    <property type="match status" value="1"/>
</dbReference>
<feature type="compositionally biased region" description="Pro residues" evidence="3">
    <location>
        <begin position="415"/>
        <end position="425"/>
    </location>
</feature>
<feature type="region of interest" description="Disordered" evidence="3">
    <location>
        <begin position="406"/>
        <end position="425"/>
    </location>
</feature>
<dbReference type="PANTHER" id="PTHR45666:SF15">
    <property type="entry name" value="TYPE I INOSITOL POLYPHOSPHATE 5-PHOSPHATASE 8"/>
    <property type="match status" value="1"/>
</dbReference>
<feature type="domain" description="Inositol polyphosphate-related phosphatase" evidence="4">
    <location>
        <begin position="34"/>
        <end position="401"/>
    </location>
</feature>
<feature type="region of interest" description="Disordered" evidence="3">
    <location>
        <begin position="80"/>
        <end position="101"/>
    </location>
</feature>
<keyword evidence="6" id="KW-1185">Reference proteome</keyword>
<dbReference type="SUPFAM" id="SSF56219">
    <property type="entry name" value="DNase I-like"/>
    <property type="match status" value="1"/>
</dbReference>
<evidence type="ECO:0000259" key="4">
    <source>
        <dbReference type="SMART" id="SM00128"/>
    </source>
</evidence>
<evidence type="ECO:0000313" key="5">
    <source>
        <dbReference type="EMBL" id="KAG5550122.1"/>
    </source>
</evidence>
<reference evidence="5" key="1">
    <citation type="submission" date="2020-08" db="EMBL/GenBank/DDBJ databases">
        <title>Plant Genome Project.</title>
        <authorList>
            <person name="Zhang R.-G."/>
        </authorList>
    </citation>
    <scope>NUCLEOTIDE SEQUENCE</scope>
    <source>
        <strain evidence="5">WSP0</strain>
        <tissue evidence="5">Leaf</tissue>
    </source>
</reference>
<evidence type="ECO:0000313" key="6">
    <source>
        <dbReference type="Proteomes" id="UP000823749"/>
    </source>
</evidence>
<feature type="compositionally biased region" description="Polar residues" evidence="3">
    <location>
        <begin position="31"/>
        <end position="44"/>
    </location>
</feature>
<gene>
    <name evidence="5" type="ORF">RHGRI_015166</name>
</gene>
<proteinExistence type="inferred from homology"/>
<dbReference type="EMBL" id="JACTNZ010000005">
    <property type="protein sequence ID" value="KAG5550122.1"/>
    <property type="molecule type" value="Genomic_DNA"/>
</dbReference>
<name>A0AAV6KD44_9ERIC</name>
<evidence type="ECO:0000256" key="1">
    <source>
        <dbReference type="ARBA" id="ARBA00010768"/>
    </source>
</evidence>
<comment type="caution">
    <text evidence="5">The sequence shown here is derived from an EMBL/GenBank/DDBJ whole genome shotgun (WGS) entry which is preliminary data.</text>
</comment>
<evidence type="ECO:0000256" key="2">
    <source>
        <dbReference type="ARBA" id="ARBA00022801"/>
    </source>
</evidence>
<keyword evidence="2" id="KW-0378">Hydrolase</keyword>
<feature type="region of interest" description="Disordered" evidence="3">
    <location>
        <begin position="31"/>
        <end position="56"/>
    </location>
</feature>
<dbReference type="SMART" id="SM00128">
    <property type="entry name" value="IPPc"/>
    <property type="match status" value="1"/>
</dbReference>
<dbReference type="GO" id="GO:0046856">
    <property type="term" value="P:phosphatidylinositol dephosphorylation"/>
    <property type="evidence" value="ECO:0007669"/>
    <property type="project" value="InterPro"/>
</dbReference>
<dbReference type="PANTHER" id="PTHR45666">
    <property type="entry name" value="TYPE IV INOSITOL POLYPHOSPHATE 5-PHOSPHATASE 9"/>
    <property type="match status" value="1"/>
</dbReference>
<evidence type="ECO:0000256" key="3">
    <source>
        <dbReference type="SAM" id="MobiDB-lite"/>
    </source>
</evidence>
<dbReference type="Gene3D" id="3.60.10.10">
    <property type="entry name" value="Endonuclease/exonuclease/phosphatase"/>
    <property type="match status" value="1"/>
</dbReference>
<protein>
    <recommendedName>
        <fullName evidence="4">Inositol polyphosphate-related phosphatase domain-containing protein</fullName>
    </recommendedName>
</protein>
<dbReference type="InterPro" id="IPR036691">
    <property type="entry name" value="Endo/exonu/phosph_ase_sf"/>
</dbReference>